<comment type="caution">
    <text evidence="1">The sequence shown here is derived from an EMBL/GenBank/DDBJ whole genome shotgun (WGS) entry which is preliminary data.</text>
</comment>
<protein>
    <submittedName>
        <fullName evidence="1">Uncharacterized protein</fullName>
    </submittedName>
</protein>
<organism evidence="1 2">
    <name type="scientific">Halonotius terrestris</name>
    <dbReference type="NCBI Taxonomy" id="2487750"/>
    <lineage>
        <taxon>Archaea</taxon>
        <taxon>Methanobacteriati</taxon>
        <taxon>Methanobacteriota</taxon>
        <taxon>Stenosarchaea group</taxon>
        <taxon>Halobacteria</taxon>
        <taxon>Halobacteriales</taxon>
        <taxon>Haloferacaceae</taxon>
        <taxon>Halonotius</taxon>
    </lineage>
</organism>
<proteinExistence type="predicted"/>
<evidence type="ECO:0000313" key="2">
    <source>
        <dbReference type="Proteomes" id="UP000705823"/>
    </source>
</evidence>
<accession>A0A8J8P9S1</accession>
<evidence type="ECO:0000313" key="1">
    <source>
        <dbReference type="EMBL" id="TQQ82844.1"/>
    </source>
</evidence>
<dbReference type="OrthoDB" id="109251at2157"/>
<keyword evidence="2" id="KW-1185">Reference proteome</keyword>
<dbReference type="Proteomes" id="UP000705823">
    <property type="component" value="Unassembled WGS sequence"/>
</dbReference>
<dbReference type="InterPro" id="IPR055927">
    <property type="entry name" value="DUF7504"/>
</dbReference>
<reference evidence="1" key="1">
    <citation type="submission" date="2019-02" db="EMBL/GenBank/DDBJ databases">
        <title>Halonotius sp. a new haloarchaeum isolated from saline soil.</title>
        <authorList>
            <person name="Duran-Viseras A."/>
            <person name="Sanchez-Porro C."/>
            <person name="Ventosa A."/>
        </authorList>
    </citation>
    <scope>NUCLEOTIDE SEQUENCE</scope>
    <source>
        <strain evidence="1">F15B</strain>
    </source>
</reference>
<dbReference type="AlphaFoldDB" id="A0A8J8P9S1"/>
<dbReference type="RefSeq" id="WP_142979109.1">
    <property type="nucleotide sequence ID" value="NZ_RKLU01000002.1"/>
</dbReference>
<name>A0A8J8P9S1_9EURY</name>
<dbReference type="Pfam" id="PF24336">
    <property type="entry name" value="DUF7504"/>
    <property type="match status" value="1"/>
</dbReference>
<gene>
    <name evidence="1" type="ORF">EGH24_05230</name>
</gene>
<sequence length="272" mass="30741">MVYRWRARDTDFTVWSASRSETVEKVKSHVAKRHRNNVAEDGVRLKWSCPYCDTASQSHDKSSGVEDFKSHLFTHKKPLLESGVHVADDINGTGAVAVMAKVESKGADNARVHFLAPGDIVVIVTTNPADRIRLLQENLNEWPDWTVILTTKSDPLKGLSGLELMDVPVEIVQLDKQMGLGNLTETISRVIQEQEHKGGKITFEFDVLTELITKGKLQRIFKFLHLLNGRLETANVLSHYFVDRERMTSSMNVLDPVFDMRIKATGKLFLKE</sequence>
<dbReference type="EMBL" id="RKLU01000002">
    <property type="protein sequence ID" value="TQQ82844.1"/>
    <property type="molecule type" value="Genomic_DNA"/>
</dbReference>